<dbReference type="AlphaFoldDB" id="A0A1G2CKA0"/>
<reference evidence="2 3" key="1">
    <citation type="journal article" date="2016" name="Nat. Commun.">
        <title>Thousands of microbial genomes shed light on interconnected biogeochemical processes in an aquifer system.</title>
        <authorList>
            <person name="Anantharaman K."/>
            <person name="Brown C.T."/>
            <person name="Hug L.A."/>
            <person name="Sharon I."/>
            <person name="Castelle C.J."/>
            <person name="Probst A.J."/>
            <person name="Thomas B.C."/>
            <person name="Singh A."/>
            <person name="Wilkins M.J."/>
            <person name="Karaoz U."/>
            <person name="Brodie E.L."/>
            <person name="Williams K.H."/>
            <person name="Hubbard S.S."/>
            <person name="Banfield J.F."/>
        </authorList>
    </citation>
    <scope>NUCLEOTIDE SEQUENCE [LARGE SCALE GENOMIC DNA]</scope>
</reference>
<evidence type="ECO:0000313" key="3">
    <source>
        <dbReference type="Proteomes" id="UP000178348"/>
    </source>
</evidence>
<dbReference type="Gene3D" id="3.90.550.10">
    <property type="entry name" value="Spore Coat Polysaccharide Biosynthesis Protein SpsA, Chain A"/>
    <property type="match status" value="1"/>
</dbReference>
<name>A0A1G2CKA0_9BACT</name>
<comment type="caution">
    <text evidence="2">The sequence shown here is derived from an EMBL/GenBank/DDBJ whole genome shotgun (WGS) entry which is preliminary data.</text>
</comment>
<dbReference type="InterPro" id="IPR029044">
    <property type="entry name" value="Nucleotide-diphossugar_trans"/>
</dbReference>
<evidence type="ECO:0000313" key="2">
    <source>
        <dbReference type="EMBL" id="OGZ01642.1"/>
    </source>
</evidence>
<dbReference type="SUPFAM" id="SSF53448">
    <property type="entry name" value="Nucleotide-diphospho-sugar transferases"/>
    <property type="match status" value="1"/>
</dbReference>
<accession>A0A1G2CKA0</accession>
<sequence>MNVIFPLAGKDPRYPNLPKALVDVRGKPLAAYVLGQLRIQPEDKLIFVVLKEDVEKYHIDQILKDIAGENAIIRVLPGITQGSPCSIVEAVRDLIDNDTDVLVELGDVIRSVDNLYKDITAHRSEVSGIIPVEQRDMTGRPFGYVKTDEKGFAEALLEKELAYAAPWATMGLYYFSKGSDFVWAVNEMVRKRSFVYKEMFFVGPVYNELIGRGDKVMISENKIETMLGTPGEVESFREMRFL</sequence>
<proteinExistence type="predicted"/>
<dbReference type="Proteomes" id="UP000178348">
    <property type="component" value="Unassembled WGS sequence"/>
</dbReference>
<dbReference type="EMBL" id="MHLB01000034">
    <property type="protein sequence ID" value="OGZ01642.1"/>
    <property type="molecule type" value="Genomic_DNA"/>
</dbReference>
<gene>
    <name evidence="2" type="ORF">A2946_02105</name>
</gene>
<evidence type="ECO:0000259" key="1">
    <source>
        <dbReference type="Pfam" id="PF00483"/>
    </source>
</evidence>
<protein>
    <recommendedName>
        <fullName evidence="1">Nucleotidyl transferase domain-containing protein</fullName>
    </recommendedName>
</protein>
<dbReference type="InterPro" id="IPR005835">
    <property type="entry name" value="NTP_transferase_dom"/>
</dbReference>
<organism evidence="2 3">
    <name type="scientific">Candidatus Liptonbacteria bacterium RIFCSPLOWO2_01_FULL_53_13</name>
    <dbReference type="NCBI Taxonomy" id="1798651"/>
    <lineage>
        <taxon>Bacteria</taxon>
        <taxon>Candidatus Liptoniibacteriota</taxon>
    </lineage>
</organism>
<dbReference type="Pfam" id="PF00483">
    <property type="entry name" value="NTP_transferase"/>
    <property type="match status" value="1"/>
</dbReference>
<feature type="domain" description="Nucleotidyl transferase" evidence="1">
    <location>
        <begin position="17"/>
        <end position="178"/>
    </location>
</feature>